<dbReference type="SUPFAM" id="SSF56672">
    <property type="entry name" value="DNA/RNA polymerases"/>
    <property type="match status" value="1"/>
</dbReference>
<dbReference type="InterPro" id="IPR041577">
    <property type="entry name" value="RT_RNaseH_2"/>
</dbReference>
<dbReference type="AlphaFoldDB" id="A0ABD0Z6B1"/>
<keyword evidence="2" id="KW-0511">Multifunctional enzyme</keyword>
<dbReference type="EC" id="2.7.7.49" evidence="1"/>
<dbReference type="InterPro" id="IPR043502">
    <property type="entry name" value="DNA/RNA_pol_sf"/>
</dbReference>
<feature type="compositionally biased region" description="Polar residues" evidence="3">
    <location>
        <begin position="209"/>
        <end position="222"/>
    </location>
</feature>
<keyword evidence="6" id="KW-1185">Reference proteome</keyword>
<organism evidence="5 6">
    <name type="scientific">Ranatra chinensis</name>
    <dbReference type="NCBI Taxonomy" id="642074"/>
    <lineage>
        <taxon>Eukaryota</taxon>
        <taxon>Metazoa</taxon>
        <taxon>Ecdysozoa</taxon>
        <taxon>Arthropoda</taxon>
        <taxon>Hexapoda</taxon>
        <taxon>Insecta</taxon>
        <taxon>Pterygota</taxon>
        <taxon>Neoptera</taxon>
        <taxon>Paraneoptera</taxon>
        <taxon>Hemiptera</taxon>
        <taxon>Heteroptera</taxon>
        <taxon>Panheteroptera</taxon>
        <taxon>Nepomorpha</taxon>
        <taxon>Nepidae</taxon>
        <taxon>Ranatrinae</taxon>
        <taxon>Ranatra</taxon>
    </lineage>
</organism>
<dbReference type="GO" id="GO:0003964">
    <property type="term" value="F:RNA-directed DNA polymerase activity"/>
    <property type="evidence" value="ECO:0007669"/>
    <property type="project" value="UniProtKB-EC"/>
</dbReference>
<feature type="domain" description="Reverse transcriptase" evidence="4">
    <location>
        <begin position="1"/>
        <end position="51"/>
    </location>
</feature>
<dbReference type="EMBL" id="JBFDAA010000002">
    <property type="protein sequence ID" value="KAL1140067.1"/>
    <property type="molecule type" value="Genomic_DNA"/>
</dbReference>
<dbReference type="Pfam" id="PF17919">
    <property type="entry name" value="RT_RNaseH_2"/>
    <property type="match status" value="1"/>
</dbReference>
<dbReference type="FunFam" id="3.30.70.270:FF:000020">
    <property type="entry name" value="Transposon Tf2-6 polyprotein-like Protein"/>
    <property type="match status" value="1"/>
</dbReference>
<dbReference type="InterPro" id="IPR050951">
    <property type="entry name" value="Retrovirus_Pol_polyprotein"/>
</dbReference>
<dbReference type="Gene3D" id="3.30.70.270">
    <property type="match status" value="2"/>
</dbReference>
<dbReference type="PANTHER" id="PTHR37984:SF5">
    <property type="entry name" value="PROTEIN NYNRIN-LIKE"/>
    <property type="match status" value="1"/>
</dbReference>
<evidence type="ECO:0000313" key="5">
    <source>
        <dbReference type="EMBL" id="KAL1140067.1"/>
    </source>
</evidence>
<evidence type="ECO:0000256" key="1">
    <source>
        <dbReference type="ARBA" id="ARBA00012493"/>
    </source>
</evidence>
<sequence>MDDIVMFSRSVEDHGRHLAQRLRRLQEFGLRASEEKSSFFQSELKFMGHTVSERGVSTNCEKIRAVSALPLPKAPKEVKSFQGMVGYYRRFIPNLADKLVPWTRLLRKGVKFVVTADMVDKFNGIKLALMHAPVLWYPDLRRQFVLTTDASGVAVGAVLSQVENGEDRPVAYASRKLTDAEIRNPPYRAGTFGGGMGSPAVPTIPVGQAIQSKNGSQTTGVG</sequence>
<evidence type="ECO:0000259" key="4">
    <source>
        <dbReference type="PROSITE" id="PS50878"/>
    </source>
</evidence>
<evidence type="ECO:0000256" key="2">
    <source>
        <dbReference type="ARBA" id="ARBA00023268"/>
    </source>
</evidence>
<dbReference type="Pfam" id="PF00078">
    <property type="entry name" value="RVT_1"/>
    <property type="match status" value="1"/>
</dbReference>
<feature type="region of interest" description="Disordered" evidence="3">
    <location>
        <begin position="203"/>
        <end position="222"/>
    </location>
</feature>
<dbReference type="InterPro" id="IPR043128">
    <property type="entry name" value="Rev_trsase/Diguanyl_cyclase"/>
</dbReference>
<protein>
    <recommendedName>
        <fullName evidence="1">RNA-directed DNA polymerase</fullName>
        <ecNumber evidence="1">2.7.7.49</ecNumber>
    </recommendedName>
</protein>
<dbReference type="Proteomes" id="UP001558652">
    <property type="component" value="Unassembled WGS sequence"/>
</dbReference>
<name>A0ABD0Z6B1_9HEMI</name>
<reference evidence="5 6" key="1">
    <citation type="submission" date="2024-07" db="EMBL/GenBank/DDBJ databases">
        <title>Chromosome-level genome assembly of the water stick insect Ranatra chinensis (Heteroptera: Nepidae).</title>
        <authorList>
            <person name="Liu X."/>
        </authorList>
    </citation>
    <scope>NUCLEOTIDE SEQUENCE [LARGE SCALE GENOMIC DNA]</scope>
    <source>
        <strain evidence="5">Cailab_2021Rc</strain>
        <tissue evidence="5">Muscle</tissue>
    </source>
</reference>
<dbReference type="PROSITE" id="PS50878">
    <property type="entry name" value="RT_POL"/>
    <property type="match status" value="1"/>
</dbReference>
<comment type="caution">
    <text evidence="5">The sequence shown here is derived from an EMBL/GenBank/DDBJ whole genome shotgun (WGS) entry which is preliminary data.</text>
</comment>
<dbReference type="PANTHER" id="PTHR37984">
    <property type="entry name" value="PROTEIN CBG26694"/>
    <property type="match status" value="1"/>
</dbReference>
<dbReference type="InterPro" id="IPR000477">
    <property type="entry name" value="RT_dom"/>
</dbReference>
<evidence type="ECO:0000313" key="6">
    <source>
        <dbReference type="Proteomes" id="UP001558652"/>
    </source>
</evidence>
<gene>
    <name evidence="5" type="ORF">AAG570_007044</name>
</gene>
<accession>A0ABD0Z6B1</accession>
<proteinExistence type="predicted"/>
<evidence type="ECO:0000256" key="3">
    <source>
        <dbReference type="SAM" id="MobiDB-lite"/>
    </source>
</evidence>